<keyword evidence="8 9" id="KW-0131">Cell cycle</keyword>
<comment type="similarity">
    <text evidence="9">Belongs to the 'phage' integrase family. XerC subfamily.</text>
</comment>
<dbReference type="eggNOG" id="COG4974">
    <property type="taxonomic scope" value="Bacteria"/>
</dbReference>
<evidence type="ECO:0000256" key="3">
    <source>
        <dbReference type="ARBA" id="ARBA00022618"/>
    </source>
</evidence>
<keyword evidence="6 9" id="KW-0238">DNA-binding</keyword>
<feature type="active site" description="O-(3'-phospho-DNA)-tyrosine intermediate" evidence="9">
    <location>
        <position position="277"/>
    </location>
</feature>
<feature type="active site" evidence="9">
    <location>
        <position position="245"/>
    </location>
</feature>
<dbReference type="InterPro" id="IPR011010">
    <property type="entry name" value="DNA_brk_join_enz"/>
</dbReference>
<feature type="domain" description="Tyr recombinase" evidence="10">
    <location>
        <begin position="107"/>
        <end position="290"/>
    </location>
</feature>
<dbReference type="Pfam" id="PF02899">
    <property type="entry name" value="Phage_int_SAM_1"/>
    <property type="match status" value="1"/>
</dbReference>
<evidence type="ECO:0000256" key="2">
    <source>
        <dbReference type="ARBA" id="ARBA00022490"/>
    </source>
</evidence>
<feature type="active site" evidence="9">
    <location>
        <position position="242"/>
    </location>
</feature>
<feature type="domain" description="Core-binding (CB)" evidence="11">
    <location>
        <begin position="1"/>
        <end position="86"/>
    </location>
</feature>
<evidence type="ECO:0000256" key="8">
    <source>
        <dbReference type="ARBA" id="ARBA00023306"/>
    </source>
</evidence>
<evidence type="ECO:0000256" key="9">
    <source>
        <dbReference type="HAMAP-Rule" id="MF_01808"/>
    </source>
</evidence>
<reference evidence="12 13" key="2">
    <citation type="journal article" date="2010" name="Stand. Genomic Sci.">
        <title>Complete genome sequence of Desulfohalobium retbaense type strain (HR(100)).</title>
        <authorList>
            <person name="Spring S."/>
            <person name="Nolan M."/>
            <person name="Lapidus A."/>
            <person name="Glavina Del Rio T."/>
            <person name="Copeland A."/>
            <person name="Tice H."/>
            <person name="Cheng J.F."/>
            <person name="Lucas S."/>
            <person name="Land M."/>
            <person name="Chen F."/>
            <person name="Bruce D."/>
            <person name="Goodwin L."/>
            <person name="Pitluck S."/>
            <person name="Ivanova N."/>
            <person name="Mavromatis K."/>
            <person name="Mikhailova N."/>
            <person name="Pati A."/>
            <person name="Chen A."/>
            <person name="Palaniappan K."/>
            <person name="Hauser L."/>
            <person name="Chang Y.J."/>
            <person name="Jeffries C.D."/>
            <person name="Munk C."/>
            <person name="Kiss H."/>
            <person name="Chain P."/>
            <person name="Han C."/>
            <person name="Brettin T."/>
            <person name="Detter J.C."/>
            <person name="Schuler E."/>
            <person name="Goker M."/>
            <person name="Rohde M."/>
            <person name="Bristow J."/>
            <person name="Eisen J.A."/>
            <person name="Markowitz V."/>
            <person name="Hugenholtz P."/>
            <person name="Kyrpides N.C."/>
            <person name="Klenk H.P."/>
        </authorList>
    </citation>
    <scope>NUCLEOTIDE SEQUENCE [LARGE SCALE GENOMIC DNA]</scope>
    <source>
        <strain evidence="13">ATCC 49802 / DSM 20745 / S 6022</strain>
    </source>
</reference>
<dbReference type="InterPro" id="IPR013762">
    <property type="entry name" value="Integrase-like_cat_sf"/>
</dbReference>
<evidence type="ECO:0000259" key="10">
    <source>
        <dbReference type="PROSITE" id="PS51898"/>
    </source>
</evidence>
<keyword evidence="5 9" id="KW-0229">DNA integration</keyword>
<name>D1C7S0_SPHTD</name>
<feature type="active site" evidence="9">
    <location>
        <position position="148"/>
    </location>
</feature>
<dbReference type="InterPro" id="IPR002104">
    <property type="entry name" value="Integrase_catalytic"/>
</dbReference>
<dbReference type="GO" id="GO:0006313">
    <property type="term" value="P:DNA transposition"/>
    <property type="evidence" value="ECO:0007669"/>
    <property type="project" value="UniProtKB-UniRule"/>
</dbReference>
<dbReference type="EMBL" id="CP001823">
    <property type="protein sequence ID" value="ACZ37903.1"/>
    <property type="molecule type" value="Genomic_DNA"/>
</dbReference>
<keyword evidence="2 9" id="KW-0963">Cytoplasm</keyword>
<dbReference type="NCBIfam" id="NF001399">
    <property type="entry name" value="PRK00283.1"/>
    <property type="match status" value="1"/>
</dbReference>
<evidence type="ECO:0000259" key="11">
    <source>
        <dbReference type="PROSITE" id="PS51900"/>
    </source>
</evidence>
<evidence type="ECO:0000313" key="12">
    <source>
        <dbReference type="EMBL" id="ACZ37903.1"/>
    </source>
</evidence>
<dbReference type="HOGENOM" id="CLU_027562_9_6_0"/>
<keyword evidence="13" id="KW-1185">Reference proteome</keyword>
<dbReference type="GO" id="GO:0003677">
    <property type="term" value="F:DNA binding"/>
    <property type="evidence" value="ECO:0007669"/>
    <property type="project" value="UniProtKB-UniRule"/>
</dbReference>
<dbReference type="GO" id="GO:0009037">
    <property type="term" value="F:tyrosine-based site-specific recombinase activity"/>
    <property type="evidence" value="ECO:0007669"/>
    <property type="project" value="UniProtKB-UniRule"/>
</dbReference>
<comment type="subcellular location">
    <subcellularLocation>
        <location evidence="1 9">Cytoplasm</location>
    </subcellularLocation>
</comment>
<dbReference type="GO" id="GO:0051301">
    <property type="term" value="P:cell division"/>
    <property type="evidence" value="ECO:0007669"/>
    <property type="project" value="UniProtKB-KW"/>
</dbReference>
<keyword evidence="4 9" id="KW-0159">Chromosome partition</keyword>
<dbReference type="InterPro" id="IPR004107">
    <property type="entry name" value="Integrase_SAM-like_N"/>
</dbReference>
<feature type="active site" evidence="9">
    <location>
        <position position="172"/>
    </location>
</feature>
<evidence type="ECO:0000256" key="5">
    <source>
        <dbReference type="ARBA" id="ARBA00022908"/>
    </source>
</evidence>
<dbReference type="AlphaFoldDB" id="D1C7S0"/>
<evidence type="ECO:0000256" key="4">
    <source>
        <dbReference type="ARBA" id="ARBA00022829"/>
    </source>
</evidence>
<accession>D1C7S0</accession>
<dbReference type="PANTHER" id="PTHR30349:SF81">
    <property type="entry name" value="TYROSINE RECOMBINASE XERC"/>
    <property type="match status" value="1"/>
</dbReference>
<dbReference type="PROSITE" id="PS51900">
    <property type="entry name" value="CB"/>
    <property type="match status" value="1"/>
</dbReference>
<dbReference type="GO" id="GO:0005737">
    <property type="term" value="C:cytoplasm"/>
    <property type="evidence" value="ECO:0007669"/>
    <property type="project" value="UniProtKB-SubCell"/>
</dbReference>
<dbReference type="HAMAP" id="MF_01808">
    <property type="entry name" value="Recomb_XerC_XerD"/>
    <property type="match status" value="1"/>
</dbReference>
<evidence type="ECO:0000256" key="1">
    <source>
        <dbReference type="ARBA" id="ARBA00004496"/>
    </source>
</evidence>
<dbReference type="Gene3D" id="1.10.150.130">
    <property type="match status" value="1"/>
</dbReference>
<evidence type="ECO:0000256" key="7">
    <source>
        <dbReference type="ARBA" id="ARBA00023172"/>
    </source>
</evidence>
<feature type="active site" evidence="9">
    <location>
        <position position="268"/>
    </location>
</feature>
<dbReference type="GO" id="GO:0007059">
    <property type="term" value="P:chromosome segregation"/>
    <property type="evidence" value="ECO:0007669"/>
    <property type="project" value="UniProtKB-UniRule"/>
</dbReference>
<comment type="function">
    <text evidence="9">Site-specific tyrosine recombinase, which acts by catalyzing the cutting and rejoining of the recombining DNA molecules. The XerC-XerD complex is essential to convert dimers of the bacterial chromosome into monomers to permit their segregation at cell division. It also contributes to the segregational stability of plasmids.</text>
</comment>
<protein>
    <recommendedName>
        <fullName evidence="9">Tyrosine recombinase XerC</fullName>
    </recommendedName>
</protein>
<dbReference type="OrthoDB" id="9785687at2"/>
<dbReference type="KEGG" id="sti:Sthe_0465"/>
<dbReference type="InterPro" id="IPR010998">
    <property type="entry name" value="Integrase_recombinase_N"/>
</dbReference>
<dbReference type="PANTHER" id="PTHR30349">
    <property type="entry name" value="PHAGE INTEGRASE-RELATED"/>
    <property type="match status" value="1"/>
</dbReference>
<dbReference type="Proteomes" id="UP000002027">
    <property type="component" value="Chromosome 1"/>
</dbReference>
<organism evidence="12 13">
    <name type="scientific">Sphaerobacter thermophilus (strain ATCC 49802 / DSM 20745 / KCCM 41009 / NCIMB 13125 / S 6022)</name>
    <dbReference type="NCBI Taxonomy" id="479434"/>
    <lineage>
        <taxon>Bacteria</taxon>
        <taxon>Pseudomonadati</taxon>
        <taxon>Thermomicrobiota</taxon>
        <taxon>Thermomicrobia</taxon>
        <taxon>Sphaerobacterales</taxon>
        <taxon>Sphaerobacterineae</taxon>
        <taxon>Sphaerobacteraceae</taxon>
        <taxon>Sphaerobacter</taxon>
    </lineage>
</organism>
<dbReference type="InterPro" id="IPR050090">
    <property type="entry name" value="Tyrosine_recombinase_XerCD"/>
</dbReference>
<sequence length="306" mass="34156">MEERIERFLAALGRDRGFSPNTVSAYRNDLSQFCHFLCEQHVLQSWAELTGTILTNYVLYLRERGYANATVARKVAAVKSFCHYLVECGELRHDPAAELPSPKVDKFIPRAITPEQVEALLAQPARERTPEALRDKAMLETLYASGMRVSELTALNVDDLDLEAGRVRCGNKPERQRWVPLSSSAIAALDEYLQLGRPFLRQSPAEQALFLNHRGSRLTRQGFWLILKSYAEAAELGDITPHTLRHTFAAHALTRGRALREVQQVLGHVSISTTQVYQQVAAQVGRANGHALVSTVAACYDNDGSE</sequence>
<proteinExistence type="inferred from homology"/>
<dbReference type="STRING" id="479434.Sthe_0465"/>
<keyword evidence="7 9" id="KW-0233">DNA recombination</keyword>
<dbReference type="CDD" id="cd00798">
    <property type="entry name" value="INT_XerDC_C"/>
    <property type="match status" value="1"/>
</dbReference>
<dbReference type="InParanoid" id="D1C7S0"/>
<comment type="subunit">
    <text evidence="9">Forms a cyclic heterotetrameric complex composed of two molecules of XerC and two molecules of XerD.</text>
</comment>
<dbReference type="Gene3D" id="1.10.443.10">
    <property type="entry name" value="Intergrase catalytic core"/>
    <property type="match status" value="1"/>
</dbReference>
<reference evidence="13" key="1">
    <citation type="submission" date="2009-11" db="EMBL/GenBank/DDBJ databases">
        <title>The complete chromosome 1 of Sphaerobacter thermophilus DSM 20745.</title>
        <authorList>
            <person name="Lucas S."/>
            <person name="Copeland A."/>
            <person name="Lapidus A."/>
            <person name="Glavina del Rio T."/>
            <person name="Dalin E."/>
            <person name="Tice H."/>
            <person name="Bruce D."/>
            <person name="Goodwin L."/>
            <person name="Pitluck S."/>
            <person name="Kyrpides N."/>
            <person name="Mavromatis K."/>
            <person name="Ivanova N."/>
            <person name="Mikhailova N."/>
            <person name="LaButti K.M."/>
            <person name="Clum A."/>
            <person name="Sun H.I."/>
            <person name="Brettin T."/>
            <person name="Detter J.C."/>
            <person name="Han C."/>
            <person name="Larimer F."/>
            <person name="Land M."/>
            <person name="Hauser L."/>
            <person name="Markowitz V."/>
            <person name="Cheng J.F."/>
            <person name="Hugenholtz P."/>
            <person name="Woyke T."/>
            <person name="Wu D."/>
            <person name="Steenblock K."/>
            <person name="Schneider S."/>
            <person name="Pukall R."/>
            <person name="Goeker M."/>
            <person name="Klenk H.P."/>
            <person name="Eisen J.A."/>
        </authorList>
    </citation>
    <scope>NUCLEOTIDE SEQUENCE [LARGE SCALE GENOMIC DNA]</scope>
    <source>
        <strain evidence="13">ATCC 49802 / DSM 20745 / S 6022</strain>
    </source>
</reference>
<dbReference type="InterPro" id="IPR023009">
    <property type="entry name" value="Tyrosine_recombinase_XerC/XerD"/>
</dbReference>
<evidence type="ECO:0000256" key="6">
    <source>
        <dbReference type="ARBA" id="ARBA00023125"/>
    </source>
</evidence>
<dbReference type="PROSITE" id="PS51898">
    <property type="entry name" value="TYR_RECOMBINASE"/>
    <property type="match status" value="1"/>
</dbReference>
<dbReference type="SUPFAM" id="SSF56349">
    <property type="entry name" value="DNA breaking-rejoining enzymes"/>
    <property type="match status" value="1"/>
</dbReference>
<evidence type="ECO:0000313" key="13">
    <source>
        <dbReference type="Proteomes" id="UP000002027"/>
    </source>
</evidence>
<gene>
    <name evidence="9" type="primary">xerC</name>
    <name evidence="12" type="ordered locus">Sthe_0465</name>
</gene>
<dbReference type="FunCoup" id="D1C7S0">
    <property type="interactions" value="332"/>
</dbReference>
<dbReference type="InterPro" id="IPR044068">
    <property type="entry name" value="CB"/>
</dbReference>
<keyword evidence="3 9" id="KW-0132">Cell division</keyword>
<dbReference type="Pfam" id="PF00589">
    <property type="entry name" value="Phage_integrase"/>
    <property type="match status" value="1"/>
</dbReference>